<keyword evidence="2" id="KW-1185">Reference proteome</keyword>
<evidence type="ECO:0000313" key="2">
    <source>
        <dbReference type="Proteomes" id="UP001165080"/>
    </source>
</evidence>
<dbReference type="EMBL" id="BRXU01000023">
    <property type="protein sequence ID" value="GLC58615.1"/>
    <property type="molecule type" value="Genomic_DNA"/>
</dbReference>
<reference evidence="1 2" key="1">
    <citation type="journal article" date="2023" name="Commun. Biol.">
        <title>Reorganization of the ancestral sex-determining regions during the evolution of trioecy in Pleodorina starrii.</title>
        <authorList>
            <person name="Takahashi K."/>
            <person name="Suzuki S."/>
            <person name="Kawai-Toyooka H."/>
            <person name="Yamamoto K."/>
            <person name="Hamaji T."/>
            <person name="Ootsuki R."/>
            <person name="Yamaguchi H."/>
            <person name="Kawachi M."/>
            <person name="Higashiyama T."/>
            <person name="Nozaki H."/>
        </authorList>
    </citation>
    <scope>NUCLEOTIDE SEQUENCE [LARGE SCALE GENOMIC DNA]</scope>
    <source>
        <strain evidence="1 2">NIES-4479</strain>
    </source>
</reference>
<dbReference type="AlphaFoldDB" id="A0A9W6BVA4"/>
<proteinExistence type="predicted"/>
<protein>
    <submittedName>
        <fullName evidence="1">Uncharacterized protein</fullName>
    </submittedName>
</protein>
<gene>
    <name evidence="1" type="primary">PLEST005215</name>
    <name evidence="1" type="ORF">PLESTB_001380600</name>
</gene>
<organism evidence="1 2">
    <name type="scientific">Pleodorina starrii</name>
    <dbReference type="NCBI Taxonomy" id="330485"/>
    <lineage>
        <taxon>Eukaryota</taxon>
        <taxon>Viridiplantae</taxon>
        <taxon>Chlorophyta</taxon>
        <taxon>core chlorophytes</taxon>
        <taxon>Chlorophyceae</taxon>
        <taxon>CS clade</taxon>
        <taxon>Chlamydomonadales</taxon>
        <taxon>Volvocaceae</taxon>
        <taxon>Pleodorina</taxon>
    </lineage>
</organism>
<dbReference type="OrthoDB" id="551539at2759"/>
<dbReference type="Proteomes" id="UP001165080">
    <property type="component" value="Unassembled WGS sequence"/>
</dbReference>
<accession>A0A9W6BVA4</accession>
<comment type="caution">
    <text evidence="1">The sequence shown here is derived from an EMBL/GenBank/DDBJ whole genome shotgun (WGS) entry which is preliminary data.</text>
</comment>
<name>A0A9W6BVA4_9CHLO</name>
<evidence type="ECO:0000313" key="1">
    <source>
        <dbReference type="EMBL" id="GLC58615.1"/>
    </source>
</evidence>
<sequence>MALSLRTNAGLRAARTSRRAVAARANLASEVPPNVREAREWIAAWKTRQAPAAVPAVPTPTAPVVPPNVLEARDWIAAWKARQAPDAVPAVPTTAAPVVPPNVLEAREWIAAWKARQAPSTPQDCKEAAVDVNVETVEIATRTDNPGPVIAIDGTLTFTKDVLDSSTYEDLLKALVAKETRQ</sequence>